<dbReference type="InterPro" id="IPR036397">
    <property type="entry name" value="RNaseH_sf"/>
</dbReference>
<dbReference type="Pfam" id="PF13276">
    <property type="entry name" value="HTH_21"/>
    <property type="match status" value="1"/>
</dbReference>
<dbReference type="AlphaFoldDB" id="A0A0C1QIP4"/>
<keyword evidence="3" id="KW-1185">Reference proteome</keyword>
<name>A0A0C1QIP4_9RICK</name>
<dbReference type="NCBIfam" id="NF033516">
    <property type="entry name" value="transpos_IS3"/>
    <property type="match status" value="1"/>
</dbReference>
<gene>
    <name evidence="2" type="ORF">NF27_JR00010</name>
</gene>
<dbReference type="Pfam" id="PF00665">
    <property type="entry name" value="rve"/>
    <property type="match status" value="1"/>
</dbReference>
<dbReference type="InterPro" id="IPR012337">
    <property type="entry name" value="RNaseH-like_sf"/>
</dbReference>
<dbReference type="SUPFAM" id="SSF53098">
    <property type="entry name" value="Ribonuclease H-like"/>
    <property type="match status" value="1"/>
</dbReference>
<dbReference type="EMBL" id="JSWE01000234">
    <property type="protein sequence ID" value="KIE04078.1"/>
    <property type="molecule type" value="Genomic_DNA"/>
</dbReference>
<dbReference type="PATRIC" id="fig|86105.3.peg.2042"/>
<evidence type="ECO:0000313" key="3">
    <source>
        <dbReference type="Proteomes" id="UP000031258"/>
    </source>
</evidence>
<proteinExistence type="predicted"/>
<reference evidence="2 3" key="1">
    <citation type="submission" date="2014-11" db="EMBL/GenBank/DDBJ databases">
        <title>A Rickettsiales Symbiont of Amoebae With Ancient Features.</title>
        <authorList>
            <person name="Schulz F."/>
            <person name="Martijn J."/>
            <person name="Wascher F."/>
            <person name="Kostanjsek R."/>
            <person name="Ettema T.J."/>
            <person name="Horn M."/>
        </authorList>
    </citation>
    <scope>NUCLEOTIDE SEQUENCE [LARGE SCALE GENOMIC DNA]</scope>
    <source>
        <strain evidence="2 3">UWC36</strain>
    </source>
</reference>
<dbReference type="PANTHER" id="PTHR46889:SF4">
    <property type="entry name" value="TRANSPOSASE INSO FOR INSERTION SEQUENCE ELEMENT IS911B-RELATED"/>
    <property type="match status" value="1"/>
</dbReference>
<dbReference type="PROSITE" id="PS50994">
    <property type="entry name" value="INTEGRASE"/>
    <property type="match status" value="1"/>
</dbReference>
<feature type="domain" description="Integrase catalytic" evidence="1">
    <location>
        <begin position="134"/>
        <end position="295"/>
    </location>
</feature>
<organism evidence="2 3">
    <name type="scientific">Candidatus Jidaibacter acanthamoebae</name>
    <dbReference type="NCBI Taxonomy" id="86105"/>
    <lineage>
        <taxon>Bacteria</taxon>
        <taxon>Pseudomonadati</taxon>
        <taxon>Pseudomonadota</taxon>
        <taxon>Alphaproteobacteria</taxon>
        <taxon>Rickettsiales</taxon>
        <taxon>Candidatus Midichloriaceae</taxon>
        <taxon>Candidatus Jidaibacter</taxon>
    </lineage>
</organism>
<dbReference type="Proteomes" id="UP000031258">
    <property type="component" value="Unassembled WGS sequence"/>
</dbReference>
<dbReference type="GO" id="GO:0015074">
    <property type="term" value="P:DNA integration"/>
    <property type="evidence" value="ECO:0007669"/>
    <property type="project" value="InterPro"/>
</dbReference>
<dbReference type="GO" id="GO:0003676">
    <property type="term" value="F:nucleic acid binding"/>
    <property type="evidence" value="ECO:0007669"/>
    <property type="project" value="InterPro"/>
</dbReference>
<evidence type="ECO:0000259" key="1">
    <source>
        <dbReference type="PROSITE" id="PS50994"/>
    </source>
</evidence>
<evidence type="ECO:0000313" key="2">
    <source>
        <dbReference type="EMBL" id="KIE04078.1"/>
    </source>
</evidence>
<dbReference type="Pfam" id="PF13333">
    <property type="entry name" value="rve_2"/>
    <property type="match status" value="1"/>
</dbReference>
<comment type="caution">
    <text evidence="2">The sequence shown here is derived from an EMBL/GenBank/DDBJ whole genome shotgun (WGS) entry which is preliminary data.</text>
</comment>
<dbReference type="PANTHER" id="PTHR46889">
    <property type="entry name" value="TRANSPOSASE INSF FOR INSERTION SEQUENCE IS3B-RELATED"/>
    <property type="match status" value="1"/>
</dbReference>
<dbReference type="InterPro" id="IPR001584">
    <property type="entry name" value="Integrase_cat-core"/>
</dbReference>
<dbReference type="InterPro" id="IPR025948">
    <property type="entry name" value="HTH-like_dom"/>
</dbReference>
<sequence length="299" mass="35361">MKKGLSHLFREKVERFKFMQKYKDKFKLERMAKMLKVSRSGYYKYLNSKIERKEDKDLRLVTEIKAIYSYSRSTYGSPRIYAELRLKGEKVNRKRVERLMRIHNIKAKRKGGYKIRHKPALREIKENLIKQDFRCNKPNEKWVSDISYIPTSLGWIYLAVILDLFSKKVVGMALDSKIDTNLIIKAFDQAISRRDINHGLIFHSDRGSQYTCGKFQKILALKQISCSMSAKGNCYDNAVAESFFSTLKTEINCKFYNLHDAKTGIFEYIECWYNNKRLHSSLGYLSPNEFENLYYNNYT</sequence>
<dbReference type="Gene3D" id="3.30.420.10">
    <property type="entry name" value="Ribonuclease H-like superfamily/Ribonuclease H"/>
    <property type="match status" value="1"/>
</dbReference>
<dbReference type="InterPro" id="IPR048020">
    <property type="entry name" value="Transpos_IS3"/>
</dbReference>
<protein>
    <submittedName>
        <fullName evidence="2">Isrso8-transposase orfb protein</fullName>
    </submittedName>
</protein>
<dbReference type="RefSeq" id="WP_239647846.1">
    <property type="nucleotide sequence ID" value="NZ_JSWE01000234.1"/>
</dbReference>
<dbReference type="InterPro" id="IPR050900">
    <property type="entry name" value="Transposase_IS3/IS150/IS904"/>
</dbReference>
<accession>A0A0C1QIP4</accession>